<reference evidence="4" key="1">
    <citation type="submission" date="2021-01" db="EMBL/GenBank/DDBJ databases">
        <authorList>
            <person name="Zahm M."/>
            <person name="Roques C."/>
            <person name="Cabau C."/>
            <person name="Klopp C."/>
            <person name="Donnadieu C."/>
            <person name="Jouanno E."/>
            <person name="Lampietro C."/>
            <person name="Louis A."/>
            <person name="Herpin A."/>
            <person name="Echchiki A."/>
            <person name="Berthelot C."/>
            <person name="Parey E."/>
            <person name="Roest-Crollius H."/>
            <person name="Braasch I."/>
            <person name="Postlethwait J."/>
            <person name="Bobe J."/>
            <person name="Montfort J."/>
            <person name="Bouchez O."/>
            <person name="Begum T."/>
            <person name="Mejri S."/>
            <person name="Adams A."/>
            <person name="Chen W.-J."/>
            <person name="Guiguen Y."/>
        </authorList>
    </citation>
    <scope>NUCLEOTIDE SEQUENCE</scope>
    <source>
        <tissue evidence="4">Blood</tissue>
    </source>
</reference>
<feature type="transmembrane region" description="Helical" evidence="2">
    <location>
        <begin position="166"/>
        <end position="188"/>
    </location>
</feature>
<feature type="compositionally biased region" description="Low complexity" evidence="1">
    <location>
        <begin position="116"/>
        <end position="129"/>
    </location>
</feature>
<protein>
    <submittedName>
        <fullName evidence="4">Uncharacterized protein</fullName>
    </submittedName>
</protein>
<accession>A0A8T3DF25</accession>
<evidence type="ECO:0000313" key="4">
    <source>
        <dbReference type="EMBL" id="KAI1893085.1"/>
    </source>
</evidence>
<sequence>MRFRSQKKKMASIWCLHQLLFSLILLLALRCASSSTTQDTMLASASSTQYSTITTETFTSPTQEIEVTMETSPSSTEKSTVNTDIQTTPTQYDTTDTATTLLPVTTDSASKTTLDSTSTEGPTSESTQTNDTATNASVITKPTITSPGSVTVGEEKPHGLSHSEKVLTAFFSVLLVLPVLSVAAYSFLKCRQKNLQFSHRPLYNSSEETVDNFAPPDDTLVISGGLYDGPQLFNPAMTADEDAGFQAARIAFGTGLTQFRLEFLPEEQGRFDGRGPTGFETFHPPEGDV</sequence>
<feature type="compositionally biased region" description="Polar residues" evidence="1">
    <location>
        <begin position="69"/>
        <end position="82"/>
    </location>
</feature>
<feature type="chain" id="PRO_5035731862" evidence="3">
    <location>
        <begin position="35"/>
        <end position="289"/>
    </location>
</feature>
<keyword evidence="3" id="KW-0732">Signal</keyword>
<gene>
    <name evidence="4" type="ORF">AGOR_G00140240</name>
</gene>
<name>A0A8T3DF25_9TELE</name>
<feature type="signal peptide" evidence="3">
    <location>
        <begin position="1"/>
        <end position="34"/>
    </location>
</feature>
<organism evidence="4 5">
    <name type="scientific">Albula goreensis</name>
    <dbReference type="NCBI Taxonomy" id="1534307"/>
    <lineage>
        <taxon>Eukaryota</taxon>
        <taxon>Metazoa</taxon>
        <taxon>Chordata</taxon>
        <taxon>Craniata</taxon>
        <taxon>Vertebrata</taxon>
        <taxon>Euteleostomi</taxon>
        <taxon>Actinopterygii</taxon>
        <taxon>Neopterygii</taxon>
        <taxon>Teleostei</taxon>
        <taxon>Albuliformes</taxon>
        <taxon>Albulidae</taxon>
        <taxon>Albula</taxon>
    </lineage>
</organism>
<keyword evidence="2" id="KW-0812">Transmembrane</keyword>
<feature type="region of interest" description="Disordered" evidence="1">
    <location>
        <begin position="105"/>
        <end position="157"/>
    </location>
</feature>
<evidence type="ECO:0000313" key="5">
    <source>
        <dbReference type="Proteomes" id="UP000829720"/>
    </source>
</evidence>
<keyword evidence="2" id="KW-1133">Transmembrane helix</keyword>
<evidence type="ECO:0000256" key="1">
    <source>
        <dbReference type="SAM" id="MobiDB-lite"/>
    </source>
</evidence>
<evidence type="ECO:0000256" key="3">
    <source>
        <dbReference type="SAM" id="SignalP"/>
    </source>
</evidence>
<comment type="caution">
    <text evidence="4">The sequence shown here is derived from an EMBL/GenBank/DDBJ whole genome shotgun (WGS) entry which is preliminary data.</text>
</comment>
<feature type="region of interest" description="Disordered" evidence="1">
    <location>
        <begin position="69"/>
        <end position="90"/>
    </location>
</feature>
<dbReference type="AlphaFoldDB" id="A0A8T3DF25"/>
<dbReference type="EMBL" id="JAERUA010000012">
    <property type="protein sequence ID" value="KAI1893085.1"/>
    <property type="molecule type" value="Genomic_DNA"/>
</dbReference>
<feature type="compositionally biased region" description="Polar residues" evidence="1">
    <location>
        <begin position="130"/>
        <end position="149"/>
    </location>
</feature>
<dbReference type="OrthoDB" id="9909389at2759"/>
<dbReference type="Proteomes" id="UP000829720">
    <property type="component" value="Unassembled WGS sequence"/>
</dbReference>
<evidence type="ECO:0000256" key="2">
    <source>
        <dbReference type="SAM" id="Phobius"/>
    </source>
</evidence>
<keyword evidence="2" id="KW-0472">Membrane</keyword>
<keyword evidence="5" id="KW-1185">Reference proteome</keyword>
<proteinExistence type="predicted"/>